<protein>
    <submittedName>
        <fullName evidence="2">Uncharacterized protein</fullName>
    </submittedName>
</protein>
<feature type="transmembrane region" description="Helical" evidence="1">
    <location>
        <begin position="12"/>
        <end position="31"/>
    </location>
</feature>
<sequence>MHCKKYKYTVYMNYIYINLINCILQFLLSIYTDLNKSWTSSIEPKLCDAYRMIFFKPTLQLHSQVILIRNTSLEIFSK</sequence>
<keyword evidence="1" id="KW-1133">Transmembrane helix</keyword>
<name>A0ABD2D223_VESMC</name>
<dbReference type="AlphaFoldDB" id="A0ABD2D223"/>
<dbReference type="Proteomes" id="UP001607303">
    <property type="component" value="Unassembled WGS sequence"/>
</dbReference>
<proteinExistence type="predicted"/>
<keyword evidence="3" id="KW-1185">Reference proteome</keyword>
<dbReference type="EMBL" id="JAYRBN010000007">
    <property type="protein sequence ID" value="KAL2751445.1"/>
    <property type="molecule type" value="Genomic_DNA"/>
</dbReference>
<accession>A0ABD2D223</accession>
<organism evidence="2 3">
    <name type="scientific">Vespula maculifrons</name>
    <name type="common">Eastern yellow jacket</name>
    <name type="synonym">Wasp</name>
    <dbReference type="NCBI Taxonomy" id="7453"/>
    <lineage>
        <taxon>Eukaryota</taxon>
        <taxon>Metazoa</taxon>
        <taxon>Ecdysozoa</taxon>
        <taxon>Arthropoda</taxon>
        <taxon>Hexapoda</taxon>
        <taxon>Insecta</taxon>
        <taxon>Pterygota</taxon>
        <taxon>Neoptera</taxon>
        <taxon>Endopterygota</taxon>
        <taxon>Hymenoptera</taxon>
        <taxon>Apocrita</taxon>
        <taxon>Aculeata</taxon>
        <taxon>Vespoidea</taxon>
        <taxon>Vespidae</taxon>
        <taxon>Vespinae</taxon>
        <taxon>Vespula</taxon>
    </lineage>
</organism>
<keyword evidence="1" id="KW-0812">Transmembrane</keyword>
<gene>
    <name evidence="2" type="ORF">V1477_000603</name>
</gene>
<evidence type="ECO:0000256" key="1">
    <source>
        <dbReference type="SAM" id="Phobius"/>
    </source>
</evidence>
<reference evidence="2 3" key="1">
    <citation type="journal article" date="2024" name="Ann. Entomol. Soc. Am.">
        <title>Genomic analyses of the southern and eastern yellowjacket wasps (Hymenoptera: Vespidae) reveal evolutionary signatures of social life.</title>
        <authorList>
            <person name="Catto M.A."/>
            <person name="Caine P.B."/>
            <person name="Orr S.E."/>
            <person name="Hunt B.G."/>
            <person name="Goodisman M.A.D."/>
        </authorList>
    </citation>
    <scope>NUCLEOTIDE SEQUENCE [LARGE SCALE GENOMIC DNA]</scope>
    <source>
        <strain evidence="2">232</strain>
        <tissue evidence="2">Head and thorax</tissue>
    </source>
</reference>
<comment type="caution">
    <text evidence="2">The sequence shown here is derived from an EMBL/GenBank/DDBJ whole genome shotgun (WGS) entry which is preliminary data.</text>
</comment>
<keyword evidence="1" id="KW-0472">Membrane</keyword>
<evidence type="ECO:0000313" key="2">
    <source>
        <dbReference type="EMBL" id="KAL2751445.1"/>
    </source>
</evidence>
<evidence type="ECO:0000313" key="3">
    <source>
        <dbReference type="Proteomes" id="UP001607303"/>
    </source>
</evidence>